<comment type="caution">
    <text evidence="1">The sequence shown here is derived from an EMBL/GenBank/DDBJ whole genome shotgun (WGS) entry which is preliminary data.</text>
</comment>
<organism evidence="1 2">
    <name type="scientific">Flavivirga spongiicola</name>
    <dbReference type="NCBI Taxonomy" id="421621"/>
    <lineage>
        <taxon>Bacteria</taxon>
        <taxon>Pseudomonadati</taxon>
        <taxon>Bacteroidota</taxon>
        <taxon>Flavobacteriia</taxon>
        <taxon>Flavobacteriales</taxon>
        <taxon>Flavobacteriaceae</taxon>
        <taxon>Flavivirga</taxon>
    </lineage>
</organism>
<accession>A0ABU7XM37</accession>
<name>A0ABU7XM37_9FLAO</name>
<protein>
    <submittedName>
        <fullName evidence="1">Uncharacterized protein</fullName>
    </submittedName>
</protein>
<dbReference type="RefSeq" id="WP_303308773.1">
    <property type="nucleotide sequence ID" value="NZ_JAODOP010000001.1"/>
</dbReference>
<proteinExistence type="predicted"/>
<gene>
    <name evidence="1" type="ORF">N1F79_01405</name>
</gene>
<evidence type="ECO:0000313" key="2">
    <source>
        <dbReference type="Proteomes" id="UP001337305"/>
    </source>
</evidence>
<dbReference type="EMBL" id="JAODOP010000001">
    <property type="protein sequence ID" value="MEF3831773.1"/>
    <property type="molecule type" value="Genomic_DNA"/>
</dbReference>
<sequence length="242" mass="27961">MEDANCILTIKSTIDGIWVNNNEDSKSTTKVIISNNGKNVQIFDKCSPKHYDRRTNILTPEGYSTNMYWAIFNSGIAKSTFIFTIDNNNMEVRYEQDYKSPSKETKRFIENFTKLDLSVNNSVVTSTYARTKTPPETEVVSKLLPELNNTPILFRDHLFTDYDIENPYETTSVKTEIPPVKAFKSEIYYCLPSTYHLEYNESKNYGLLKWILNVSIFIGNILNRARHTVSIRRLMSLADMTT</sequence>
<keyword evidence="2" id="KW-1185">Reference proteome</keyword>
<dbReference type="Proteomes" id="UP001337305">
    <property type="component" value="Unassembled WGS sequence"/>
</dbReference>
<evidence type="ECO:0000313" key="1">
    <source>
        <dbReference type="EMBL" id="MEF3831773.1"/>
    </source>
</evidence>
<reference evidence="1 2" key="1">
    <citation type="submission" date="2022-09" db="EMBL/GenBank/DDBJ databases">
        <title>Genome sequencing of Flavivirga sp. MEBiC05379.</title>
        <authorList>
            <person name="Oh H.-M."/>
            <person name="Kwon K.K."/>
            <person name="Park M.J."/>
            <person name="Yang S.-H."/>
        </authorList>
    </citation>
    <scope>NUCLEOTIDE SEQUENCE [LARGE SCALE GENOMIC DNA]</scope>
    <source>
        <strain evidence="1 2">MEBiC05379</strain>
    </source>
</reference>